<comment type="similarity">
    <text evidence="2">Belongs to the EamA transporter family.</text>
</comment>
<feature type="transmembrane region" description="Helical" evidence="6">
    <location>
        <begin position="186"/>
        <end position="206"/>
    </location>
</feature>
<dbReference type="Proteomes" id="UP001565474">
    <property type="component" value="Unassembled WGS sequence"/>
</dbReference>
<gene>
    <name evidence="8" type="ORF">ABH992_005832</name>
</gene>
<evidence type="ECO:0000313" key="9">
    <source>
        <dbReference type="Proteomes" id="UP001565474"/>
    </source>
</evidence>
<dbReference type="SUPFAM" id="SSF103481">
    <property type="entry name" value="Multidrug resistance efflux transporter EmrE"/>
    <property type="match status" value="2"/>
</dbReference>
<comment type="caution">
    <text evidence="8">The sequence shown here is derived from an EMBL/GenBank/DDBJ whole genome shotgun (WGS) entry which is preliminary data.</text>
</comment>
<keyword evidence="5 6" id="KW-0472">Membrane</keyword>
<evidence type="ECO:0000259" key="7">
    <source>
        <dbReference type="Pfam" id="PF00892"/>
    </source>
</evidence>
<evidence type="ECO:0000256" key="4">
    <source>
        <dbReference type="ARBA" id="ARBA00022989"/>
    </source>
</evidence>
<sequence length="302" mass="31707">MTPVAKSNERIFGLLSAAGVFCIWSGFLVFSRAGMQSGLTPFDLTALRFLVTGALVLPFAKAWWPRHLPLHAILSMSICGPGALYSILMYFGLKGASAAYGGAFANGSLPIFTILLGLLFARRVPSRRQLIAVLILLVGAVLVALPGMHAGGNSVASAIGFFLAASAVLSIYFVGVKHWQIEARQALVLVSVPNALLFVPVWFFFLPSTMQDAPWSTILLQAAFQGLGPGFLAVILFSISVRILGPTPSAGLAAAVPASATLLAIPILGEVPTTIEWIGIAIVTAGLILLLGGHAKTKSPFK</sequence>
<keyword evidence="9" id="KW-1185">Reference proteome</keyword>
<dbReference type="EMBL" id="JBGBZN010000002">
    <property type="protein sequence ID" value="MEY9473433.1"/>
    <property type="molecule type" value="Genomic_DNA"/>
</dbReference>
<dbReference type="InterPro" id="IPR037185">
    <property type="entry name" value="EmrE-like"/>
</dbReference>
<feature type="transmembrane region" description="Helical" evidence="6">
    <location>
        <begin position="12"/>
        <end position="30"/>
    </location>
</feature>
<evidence type="ECO:0000256" key="5">
    <source>
        <dbReference type="ARBA" id="ARBA00023136"/>
    </source>
</evidence>
<name>A0ABV4GNA3_9BRAD</name>
<feature type="transmembrane region" description="Helical" evidence="6">
    <location>
        <begin position="251"/>
        <end position="269"/>
    </location>
</feature>
<proteinExistence type="inferred from homology"/>
<accession>A0ABV4GNA3</accession>
<organism evidence="8 9">
    <name type="scientific">Bradyrhizobium yuanmingense</name>
    <dbReference type="NCBI Taxonomy" id="108015"/>
    <lineage>
        <taxon>Bacteria</taxon>
        <taxon>Pseudomonadati</taxon>
        <taxon>Pseudomonadota</taxon>
        <taxon>Alphaproteobacteria</taxon>
        <taxon>Hyphomicrobiales</taxon>
        <taxon>Nitrobacteraceae</taxon>
        <taxon>Bradyrhizobium</taxon>
    </lineage>
</organism>
<evidence type="ECO:0000256" key="6">
    <source>
        <dbReference type="SAM" id="Phobius"/>
    </source>
</evidence>
<feature type="domain" description="EamA" evidence="7">
    <location>
        <begin position="158"/>
        <end position="291"/>
    </location>
</feature>
<evidence type="ECO:0000256" key="3">
    <source>
        <dbReference type="ARBA" id="ARBA00022692"/>
    </source>
</evidence>
<dbReference type="RefSeq" id="WP_157785183.1">
    <property type="nucleotide sequence ID" value="NZ_JBGBYD010000002.1"/>
</dbReference>
<dbReference type="PANTHER" id="PTHR32322">
    <property type="entry name" value="INNER MEMBRANE TRANSPORTER"/>
    <property type="match status" value="1"/>
</dbReference>
<keyword evidence="4 6" id="KW-1133">Transmembrane helix</keyword>
<feature type="transmembrane region" description="Helical" evidence="6">
    <location>
        <begin position="99"/>
        <end position="121"/>
    </location>
</feature>
<protein>
    <submittedName>
        <fullName evidence="8">Drug/metabolite transporter (DMT)-like permease</fullName>
    </submittedName>
</protein>
<feature type="transmembrane region" description="Helical" evidence="6">
    <location>
        <begin position="130"/>
        <end position="149"/>
    </location>
</feature>
<dbReference type="Pfam" id="PF00892">
    <property type="entry name" value="EamA"/>
    <property type="match status" value="2"/>
</dbReference>
<feature type="transmembrane region" description="Helical" evidence="6">
    <location>
        <begin position="42"/>
        <end position="60"/>
    </location>
</feature>
<feature type="transmembrane region" description="Helical" evidence="6">
    <location>
        <begin position="155"/>
        <end position="174"/>
    </location>
</feature>
<feature type="transmembrane region" description="Helical" evidence="6">
    <location>
        <begin position="218"/>
        <end position="239"/>
    </location>
</feature>
<comment type="subcellular location">
    <subcellularLocation>
        <location evidence="1">Membrane</location>
        <topology evidence="1">Multi-pass membrane protein</topology>
    </subcellularLocation>
</comment>
<evidence type="ECO:0000313" key="8">
    <source>
        <dbReference type="EMBL" id="MEY9473433.1"/>
    </source>
</evidence>
<evidence type="ECO:0000256" key="2">
    <source>
        <dbReference type="ARBA" id="ARBA00007362"/>
    </source>
</evidence>
<dbReference type="PANTHER" id="PTHR32322:SF2">
    <property type="entry name" value="EAMA DOMAIN-CONTAINING PROTEIN"/>
    <property type="match status" value="1"/>
</dbReference>
<evidence type="ECO:0000256" key="1">
    <source>
        <dbReference type="ARBA" id="ARBA00004141"/>
    </source>
</evidence>
<feature type="domain" description="EamA" evidence="7">
    <location>
        <begin position="12"/>
        <end position="144"/>
    </location>
</feature>
<feature type="transmembrane region" description="Helical" evidence="6">
    <location>
        <begin position="275"/>
        <end position="293"/>
    </location>
</feature>
<reference evidence="8 9" key="1">
    <citation type="submission" date="2024-07" db="EMBL/GenBank/DDBJ databases">
        <title>Genomic Encyclopedia of Type Strains, Phase V (KMG-V): Genome sequencing to study the core and pangenomes of soil and plant-associated prokaryotes.</title>
        <authorList>
            <person name="Whitman W."/>
        </authorList>
    </citation>
    <scope>NUCLEOTIDE SEQUENCE [LARGE SCALE GENOMIC DNA]</scope>
    <source>
        <strain evidence="8 9">USDA 222</strain>
    </source>
</reference>
<dbReference type="InterPro" id="IPR050638">
    <property type="entry name" value="AA-Vitamin_Transporters"/>
</dbReference>
<dbReference type="InterPro" id="IPR000620">
    <property type="entry name" value="EamA_dom"/>
</dbReference>
<keyword evidence="3 6" id="KW-0812">Transmembrane</keyword>
<feature type="transmembrane region" description="Helical" evidence="6">
    <location>
        <begin position="72"/>
        <end position="93"/>
    </location>
</feature>